<sequence>MGLLPYAANVASDQYALRLLRSNSVRYKVTQGCVVSLANRVAPEQTAQMRRLVCSYAGDIWLKTHFRMTMLIR</sequence>
<keyword evidence="2" id="KW-1185">Reference proteome</keyword>
<gene>
    <name evidence="1" type="ORF">DPMN_088152</name>
</gene>
<organism evidence="1 2">
    <name type="scientific">Dreissena polymorpha</name>
    <name type="common">Zebra mussel</name>
    <name type="synonym">Mytilus polymorpha</name>
    <dbReference type="NCBI Taxonomy" id="45954"/>
    <lineage>
        <taxon>Eukaryota</taxon>
        <taxon>Metazoa</taxon>
        <taxon>Spiralia</taxon>
        <taxon>Lophotrochozoa</taxon>
        <taxon>Mollusca</taxon>
        <taxon>Bivalvia</taxon>
        <taxon>Autobranchia</taxon>
        <taxon>Heteroconchia</taxon>
        <taxon>Euheterodonta</taxon>
        <taxon>Imparidentia</taxon>
        <taxon>Neoheterodontei</taxon>
        <taxon>Myida</taxon>
        <taxon>Dreissenoidea</taxon>
        <taxon>Dreissenidae</taxon>
        <taxon>Dreissena</taxon>
    </lineage>
</organism>
<proteinExistence type="predicted"/>
<reference evidence="1" key="1">
    <citation type="journal article" date="2019" name="bioRxiv">
        <title>The Genome of the Zebra Mussel, Dreissena polymorpha: A Resource for Invasive Species Research.</title>
        <authorList>
            <person name="McCartney M.A."/>
            <person name="Auch B."/>
            <person name="Kono T."/>
            <person name="Mallez S."/>
            <person name="Zhang Y."/>
            <person name="Obille A."/>
            <person name="Becker A."/>
            <person name="Abrahante J.E."/>
            <person name="Garbe J."/>
            <person name="Badalamenti J.P."/>
            <person name="Herman A."/>
            <person name="Mangelson H."/>
            <person name="Liachko I."/>
            <person name="Sullivan S."/>
            <person name="Sone E.D."/>
            <person name="Koren S."/>
            <person name="Silverstein K.A.T."/>
            <person name="Beckman K.B."/>
            <person name="Gohl D.M."/>
        </authorList>
    </citation>
    <scope>NUCLEOTIDE SEQUENCE</scope>
    <source>
        <strain evidence="1">Duluth1</strain>
        <tissue evidence="1">Whole animal</tissue>
    </source>
</reference>
<evidence type="ECO:0000313" key="2">
    <source>
        <dbReference type="Proteomes" id="UP000828390"/>
    </source>
</evidence>
<dbReference type="EMBL" id="JAIWYP010000003">
    <property type="protein sequence ID" value="KAH3845862.1"/>
    <property type="molecule type" value="Genomic_DNA"/>
</dbReference>
<dbReference type="Proteomes" id="UP000828390">
    <property type="component" value="Unassembled WGS sequence"/>
</dbReference>
<accession>A0A9D4KVD1</accession>
<evidence type="ECO:0000313" key="1">
    <source>
        <dbReference type="EMBL" id="KAH3845862.1"/>
    </source>
</evidence>
<name>A0A9D4KVD1_DREPO</name>
<reference evidence="1" key="2">
    <citation type="submission" date="2020-11" db="EMBL/GenBank/DDBJ databases">
        <authorList>
            <person name="McCartney M.A."/>
            <person name="Auch B."/>
            <person name="Kono T."/>
            <person name="Mallez S."/>
            <person name="Becker A."/>
            <person name="Gohl D.M."/>
            <person name="Silverstein K.A.T."/>
            <person name="Koren S."/>
            <person name="Bechman K.B."/>
            <person name="Herman A."/>
            <person name="Abrahante J.E."/>
            <person name="Garbe J."/>
        </authorList>
    </citation>
    <scope>NUCLEOTIDE SEQUENCE</scope>
    <source>
        <strain evidence="1">Duluth1</strain>
        <tissue evidence="1">Whole animal</tissue>
    </source>
</reference>
<protein>
    <submittedName>
        <fullName evidence="1">Uncharacterized protein</fullName>
    </submittedName>
</protein>
<comment type="caution">
    <text evidence="1">The sequence shown here is derived from an EMBL/GenBank/DDBJ whole genome shotgun (WGS) entry which is preliminary data.</text>
</comment>
<dbReference type="AlphaFoldDB" id="A0A9D4KVD1"/>